<feature type="transmembrane region" description="Helical" evidence="6">
    <location>
        <begin position="277"/>
        <end position="299"/>
    </location>
</feature>
<dbReference type="PANTHER" id="PTHR30520:SF2">
    <property type="entry name" value="INNER MEMBRANE PROTEIN YFDC"/>
    <property type="match status" value="1"/>
</dbReference>
<keyword evidence="4 6" id="KW-0472">Membrane</keyword>
<evidence type="ECO:0000256" key="3">
    <source>
        <dbReference type="ARBA" id="ARBA00022989"/>
    </source>
</evidence>
<dbReference type="PANTHER" id="PTHR30520">
    <property type="entry name" value="FORMATE TRANSPORTER-RELATED"/>
    <property type="match status" value="1"/>
</dbReference>
<evidence type="ECO:0000313" key="8">
    <source>
        <dbReference type="Proteomes" id="UP001163726"/>
    </source>
</evidence>
<dbReference type="EMBL" id="CP109965">
    <property type="protein sequence ID" value="WAJ69766.1"/>
    <property type="molecule type" value="Genomic_DNA"/>
</dbReference>
<keyword evidence="8" id="KW-1185">Reference proteome</keyword>
<sequence>MNNIPEHDNVQSDSEKNIVSTDGEILQSGPQVERSKERAQESHDYTSVIIKRIDETFRHPDDILQKAIEEGQLQYARPYLSLMLSSVAAGMIICFTVMLVGIMASITGDLKTGFNKVFIALVYPLGFILVILSRSQLFTEHTATAFYPVLDRKNSYLSMFGLWGVVIIGNLLGGMISASMLAMAESSIHASEGYAIIAEHIVQFSSATLLISAILAGWLMALGAWLTLSTHSTSSQMLCIYIVTFIIGLGGLHHSIAGTVELAVAYMTTEQFELMNIIRAIGVMLIGNAIGGSIFVALLNYSHIRKLEKTD</sequence>
<dbReference type="Proteomes" id="UP001163726">
    <property type="component" value="Chromosome"/>
</dbReference>
<evidence type="ECO:0000256" key="5">
    <source>
        <dbReference type="SAM" id="MobiDB-lite"/>
    </source>
</evidence>
<proteinExistence type="predicted"/>
<feature type="region of interest" description="Disordered" evidence="5">
    <location>
        <begin position="1"/>
        <end position="40"/>
    </location>
</feature>
<keyword evidence="2 6" id="KW-0812">Transmembrane</keyword>
<dbReference type="InterPro" id="IPR023271">
    <property type="entry name" value="Aquaporin-like"/>
</dbReference>
<evidence type="ECO:0000256" key="4">
    <source>
        <dbReference type="ARBA" id="ARBA00023136"/>
    </source>
</evidence>
<comment type="subcellular location">
    <subcellularLocation>
        <location evidence="1">Membrane</location>
        <topology evidence="1">Multi-pass membrane protein</topology>
    </subcellularLocation>
</comment>
<dbReference type="Gene3D" id="1.20.1080.10">
    <property type="entry name" value="Glycerol uptake facilitator protein"/>
    <property type="match status" value="1"/>
</dbReference>
<evidence type="ECO:0000313" key="7">
    <source>
        <dbReference type="EMBL" id="WAJ69766.1"/>
    </source>
</evidence>
<reference evidence="7" key="1">
    <citation type="submission" date="2022-10" db="EMBL/GenBank/DDBJ databases">
        <title>Catenovulum adriacola sp. nov. isolated in the Harbour of Susak.</title>
        <authorList>
            <person name="Schoch T."/>
            <person name="Reich S.J."/>
            <person name="Stoeferle S."/>
            <person name="Flaiz M."/>
            <person name="Kazda M."/>
            <person name="Riedel C.U."/>
            <person name="Duerre P."/>
        </authorList>
    </citation>
    <scope>NUCLEOTIDE SEQUENCE</scope>
    <source>
        <strain evidence="7">TS8</strain>
    </source>
</reference>
<feature type="transmembrane region" description="Helical" evidence="6">
    <location>
        <begin position="204"/>
        <end position="226"/>
    </location>
</feature>
<feature type="transmembrane region" description="Helical" evidence="6">
    <location>
        <begin position="238"/>
        <end position="257"/>
    </location>
</feature>
<dbReference type="InterPro" id="IPR000292">
    <property type="entry name" value="For/NO2_transpt"/>
</dbReference>
<dbReference type="Pfam" id="PF01226">
    <property type="entry name" value="Form_Nir_trans"/>
    <property type="match status" value="1"/>
</dbReference>
<protein>
    <submittedName>
        <fullName evidence="7">Formate/nitrite transporter family protein</fullName>
    </submittedName>
</protein>
<feature type="transmembrane region" description="Helical" evidence="6">
    <location>
        <begin position="160"/>
        <end position="184"/>
    </location>
</feature>
<organism evidence="7 8">
    <name type="scientific">Catenovulum adriaticum</name>
    <dbReference type="NCBI Taxonomy" id="2984846"/>
    <lineage>
        <taxon>Bacteria</taxon>
        <taxon>Pseudomonadati</taxon>
        <taxon>Pseudomonadota</taxon>
        <taxon>Gammaproteobacteria</taxon>
        <taxon>Alteromonadales</taxon>
        <taxon>Alteromonadaceae</taxon>
        <taxon>Catenovulum</taxon>
    </lineage>
</organism>
<evidence type="ECO:0000256" key="1">
    <source>
        <dbReference type="ARBA" id="ARBA00004141"/>
    </source>
</evidence>
<keyword evidence="3 6" id="KW-1133">Transmembrane helix</keyword>
<feature type="transmembrane region" description="Helical" evidence="6">
    <location>
        <begin position="113"/>
        <end position="132"/>
    </location>
</feature>
<evidence type="ECO:0000256" key="6">
    <source>
        <dbReference type="SAM" id="Phobius"/>
    </source>
</evidence>
<gene>
    <name evidence="7" type="ORF">OLW01_11460</name>
</gene>
<feature type="transmembrane region" description="Helical" evidence="6">
    <location>
        <begin position="82"/>
        <end position="107"/>
    </location>
</feature>
<feature type="compositionally biased region" description="Basic and acidic residues" evidence="5">
    <location>
        <begin position="1"/>
        <end position="16"/>
    </location>
</feature>
<accession>A0ABY7AM75</accession>
<name>A0ABY7AM75_9ALTE</name>
<evidence type="ECO:0000256" key="2">
    <source>
        <dbReference type="ARBA" id="ARBA00022692"/>
    </source>
</evidence>
<dbReference type="RefSeq" id="WP_268074050.1">
    <property type="nucleotide sequence ID" value="NZ_CP109965.1"/>
</dbReference>